<dbReference type="GO" id="GO:0004140">
    <property type="term" value="F:dephospho-CoA kinase activity"/>
    <property type="evidence" value="ECO:0007669"/>
    <property type="project" value="UniProtKB-UniRule"/>
</dbReference>
<name>A0A368E4D9_9PROT</name>
<comment type="similarity">
    <text evidence="1 5">Belongs to the CoaE family.</text>
</comment>
<dbReference type="Pfam" id="PF01121">
    <property type="entry name" value="CoaE"/>
    <property type="match status" value="1"/>
</dbReference>
<dbReference type="CDD" id="cd02022">
    <property type="entry name" value="DPCK"/>
    <property type="match status" value="1"/>
</dbReference>
<evidence type="ECO:0000256" key="1">
    <source>
        <dbReference type="ARBA" id="ARBA00009018"/>
    </source>
</evidence>
<dbReference type="InterPro" id="IPR001977">
    <property type="entry name" value="Depp_CoAkinase"/>
</dbReference>
<dbReference type="Gene3D" id="3.40.50.300">
    <property type="entry name" value="P-loop containing nucleotide triphosphate hydrolases"/>
    <property type="match status" value="1"/>
</dbReference>
<dbReference type="EMBL" id="QOQF01000001">
    <property type="protein sequence ID" value="RCL78396.1"/>
    <property type="molecule type" value="Genomic_DNA"/>
</dbReference>
<evidence type="ECO:0000256" key="4">
    <source>
        <dbReference type="ARBA" id="ARBA00022993"/>
    </source>
</evidence>
<dbReference type="HAMAP" id="MF_00376">
    <property type="entry name" value="Dephospho_CoA_kinase"/>
    <property type="match status" value="1"/>
</dbReference>
<keyword evidence="5 7" id="KW-0418">Kinase</keyword>
<keyword evidence="2 5" id="KW-0547">Nucleotide-binding</keyword>
<gene>
    <name evidence="5" type="primary">coaE</name>
    <name evidence="7" type="ORF">DBW69_00200</name>
</gene>
<dbReference type="PROSITE" id="PS51219">
    <property type="entry name" value="DPCK"/>
    <property type="match status" value="1"/>
</dbReference>
<dbReference type="GO" id="GO:0005524">
    <property type="term" value="F:ATP binding"/>
    <property type="evidence" value="ECO:0007669"/>
    <property type="project" value="UniProtKB-UniRule"/>
</dbReference>
<dbReference type="SUPFAM" id="SSF52540">
    <property type="entry name" value="P-loop containing nucleoside triphosphate hydrolases"/>
    <property type="match status" value="1"/>
</dbReference>
<protein>
    <recommendedName>
        <fullName evidence="5 6">Dephospho-CoA kinase</fullName>
        <ecNumber evidence="5 6">2.7.1.24</ecNumber>
    </recommendedName>
    <alternativeName>
        <fullName evidence="5">Dephosphocoenzyme A kinase</fullName>
    </alternativeName>
</protein>
<reference evidence="7 8" key="1">
    <citation type="journal article" date="2018" name="Microbiome">
        <title>Fine metagenomic profile of the Mediterranean stratified and mixed water columns revealed by assembly and recruitment.</title>
        <authorList>
            <person name="Haro-Moreno J.M."/>
            <person name="Lopez-Perez M."/>
            <person name="De La Torre J.R."/>
            <person name="Picazo A."/>
            <person name="Camacho A."/>
            <person name="Rodriguez-Valera F."/>
        </authorList>
    </citation>
    <scope>NUCLEOTIDE SEQUENCE [LARGE SCALE GENOMIC DNA]</scope>
    <source>
        <strain evidence="7">MED-G55</strain>
    </source>
</reference>
<keyword evidence="4 5" id="KW-0173">Coenzyme A biosynthesis</keyword>
<accession>A0A368E4D9</accession>
<dbReference type="AlphaFoldDB" id="A0A368E4D9"/>
<keyword evidence="3 5" id="KW-0067">ATP-binding</keyword>
<proteinExistence type="inferred from homology"/>
<comment type="catalytic activity">
    <reaction evidence="5">
        <text>3'-dephospho-CoA + ATP = ADP + CoA + H(+)</text>
        <dbReference type="Rhea" id="RHEA:18245"/>
        <dbReference type="ChEBI" id="CHEBI:15378"/>
        <dbReference type="ChEBI" id="CHEBI:30616"/>
        <dbReference type="ChEBI" id="CHEBI:57287"/>
        <dbReference type="ChEBI" id="CHEBI:57328"/>
        <dbReference type="ChEBI" id="CHEBI:456216"/>
        <dbReference type="EC" id="2.7.1.24"/>
    </reaction>
</comment>
<evidence type="ECO:0000256" key="6">
    <source>
        <dbReference type="NCBIfam" id="TIGR00152"/>
    </source>
</evidence>
<dbReference type="Proteomes" id="UP000252132">
    <property type="component" value="Unassembled WGS sequence"/>
</dbReference>
<dbReference type="NCBIfam" id="TIGR00152">
    <property type="entry name" value="dephospho-CoA kinase"/>
    <property type="match status" value="1"/>
</dbReference>
<dbReference type="PANTHER" id="PTHR10695">
    <property type="entry name" value="DEPHOSPHO-COA KINASE-RELATED"/>
    <property type="match status" value="1"/>
</dbReference>
<dbReference type="UniPathway" id="UPA00241">
    <property type="reaction ID" value="UER00356"/>
</dbReference>
<dbReference type="GO" id="GO:0015937">
    <property type="term" value="P:coenzyme A biosynthetic process"/>
    <property type="evidence" value="ECO:0007669"/>
    <property type="project" value="UniProtKB-UniRule"/>
</dbReference>
<feature type="binding site" evidence="5">
    <location>
        <begin position="11"/>
        <end position="16"/>
    </location>
    <ligand>
        <name>ATP</name>
        <dbReference type="ChEBI" id="CHEBI:30616"/>
    </ligand>
</feature>
<dbReference type="GO" id="GO:0005737">
    <property type="term" value="C:cytoplasm"/>
    <property type="evidence" value="ECO:0007669"/>
    <property type="project" value="UniProtKB-SubCell"/>
</dbReference>
<comment type="function">
    <text evidence="5">Catalyzes the phosphorylation of the 3'-hydroxyl group of dephosphocoenzyme A to form coenzyme A.</text>
</comment>
<dbReference type="PANTHER" id="PTHR10695:SF46">
    <property type="entry name" value="BIFUNCTIONAL COENZYME A SYNTHASE-RELATED"/>
    <property type="match status" value="1"/>
</dbReference>
<evidence type="ECO:0000256" key="5">
    <source>
        <dbReference type="HAMAP-Rule" id="MF_00376"/>
    </source>
</evidence>
<evidence type="ECO:0000256" key="2">
    <source>
        <dbReference type="ARBA" id="ARBA00022741"/>
    </source>
</evidence>
<evidence type="ECO:0000313" key="8">
    <source>
        <dbReference type="Proteomes" id="UP000252132"/>
    </source>
</evidence>
<evidence type="ECO:0000256" key="3">
    <source>
        <dbReference type="ARBA" id="ARBA00022840"/>
    </source>
</evidence>
<keyword evidence="5" id="KW-0963">Cytoplasm</keyword>
<comment type="caution">
    <text evidence="7">The sequence shown here is derived from an EMBL/GenBank/DDBJ whole genome shotgun (WGS) entry which is preliminary data.</text>
</comment>
<dbReference type="EC" id="2.7.1.24" evidence="5 6"/>
<dbReference type="InterPro" id="IPR027417">
    <property type="entry name" value="P-loop_NTPase"/>
</dbReference>
<comment type="pathway">
    <text evidence="5">Cofactor biosynthesis; coenzyme A biosynthesis; CoA from (R)-pantothenate: step 5/5.</text>
</comment>
<organism evidence="7 8">
    <name type="scientific">PS1 clade bacterium</name>
    <dbReference type="NCBI Taxonomy" id="2175152"/>
    <lineage>
        <taxon>Bacteria</taxon>
        <taxon>Pseudomonadati</taxon>
        <taxon>Pseudomonadota</taxon>
        <taxon>Alphaproteobacteria</taxon>
        <taxon>PS1 clade</taxon>
    </lineage>
</organism>
<keyword evidence="5 7" id="KW-0808">Transferase</keyword>
<sequence length="209" mass="22850">MLLVGLTGSIGMGKSKSAELFEAEGLPVYDADASVHALYEKGGAAVEPLSDCFPEAIKDGVVDRTILGQLVLNDSEMLKKLESIVHPLAGQMQREFLEAQEASGKRAVILDIPLLLEKNAEGLVDVVVVVSTTPEVQKKRVLERPGMTEEKFLSILNKQMPDAEKREKADFVVDSTISVADAHRQIRDIIDKLDGFPARALAVRKELMK</sequence>
<evidence type="ECO:0000313" key="7">
    <source>
        <dbReference type="EMBL" id="RCL78396.1"/>
    </source>
</evidence>
<comment type="subcellular location">
    <subcellularLocation>
        <location evidence="5">Cytoplasm</location>
    </subcellularLocation>
</comment>